<dbReference type="KEGG" id="mpc:Mar181_2719"/>
<proteinExistence type="predicted"/>
<dbReference type="Proteomes" id="UP000009230">
    <property type="component" value="Chromosome"/>
</dbReference>
<accession>F6CYR8</accession>
<gene>
    <name evidence="2" type="ordered locus">Mar181_2719</name>
</gene>
<reference evidence="2 3" key="1">
    <citation type="journal article" date="2012" name="Stand. Genomic Sci.">
        <title>Complete genome sequence of Marinomonas posidonica type strain (IVIA-Po-181(T)).</title>
        <authorList>
            <person name="Lucas-Elio P."/>
            <person name="Goodwin L."/>
            <person name="Woyke T."/>
            <person name="Pitluck S."/>
            <person name="Nolan M."/>
            <person name="Kyrpides N.C."/>
            <person name="Detter J.C."/>
            <person name="Copeland A."/>
            <person name="Lu M."/>
            <person name="Bruce D."/>
            <person name="Detter C."/>
            <person name="Tapia R."/>
            <person name="Han S."/>
            <person name="Land M.L."/>
            <person name="Ivanova N."/>
            <person name="Mikhailova N."/>
            <person name="Johnston A.W."/>
            <person name="Sanchez-Amat A."/>
        </authorList>
    </citation>
    <scope>NUCLEOTIDE SEQUENCE [LARGE SCALE GENOMIC DNA]</scope>
    <source>
        <strain evidence="3">CECT 7376 / NCIMB 14433 / IVIA-Po-181</strain>
    </source>
</reference>
<keyword evidence="1" id="KW-0175">Coiled coil</keyword>
<evidence type="ECO:0000256" key="1">
    <source>
        <dbReference type="SAM" id="Coils"/>
    </source>
</evidence>
<keyword evidence="3" id="KW-1185">Reference proteome</keyword>
<dbReference type="EMBL" id="CP002771">
    <property type="protein sequence ID" value="AEF55750.1"/>
    <property type="molecule type" value="Genomic_DNA"/>
</dbReference>
<evidence type="ECO:0000313" key="3">
    <source>
        <dbReference type="Proteomes" id="UP000009230"/>
    </source>
</evidence>
<protein>
    <submittedName>
        <fullName evidence="2">ThiS, thiamine-biosynthesis protein</fullName>
    </submittedName>
</protein>
<evidence type="ECO:0000313" key="2">
    <source>
        <dbReference type="EMBL" id="AEF55750.1"/>
    </source>
</evidence>
<dbReference type="Pfam" id="PF13729">
    <property type="entry name" value="TraF_2"/>
    <property type="match status" value="1"/>
</dbReference>
<sequence length="453" mass="48922">MRYLLLFMGIISTGVIASYPTGTNTVLGSYANRQSLITSSYNPAAPYLMTNISSFRAGFLGPLNLGFEMGDVKDLEDQVEDLEEVFDEDYSDAFTSLSASELSALGLSSSSTDAEIAEALLNSDNEVSRAIAQANRVLSNIGESAYVKFSGSVHAPFTPIIYKTNNRGAFTIDADASFVNRVGILADDIGLAVSGEEVDLATDTAVHVKKVTDYRFGIGYSQALGRPVSGALILGGKLNFHSMGLGQEVVLVSSDEDSSDSFDDFFMSRKNAQSNVSIDLGAIWTAKNYQLGATVKSLNEPEFDFDEIGNCEGLSGSSLSNCNAIGRLSNNGQLSLNETYKMKAQLTVDAAIMSTNQNWSLAASHDVNSVADPVGDRHQWNTVSLSYFSGNLFFPGIRLGYRKNESGSKLSYMTMGTTLFRRLDFDLAYSLEKVSGESIPRSLYLSLAYGFAF</sequence>
<dbReference type="AlphaFoldDB" id="F6CYR8"/>
<feature type="coiled-coil region" evidence="1">
    <location>
        <begin position="65"/>
        <end position="92"/>
    </location>
</feature>
<name>F6CYR8_MARPP</name>
<dbReference type="eggNOG" id="ENOG502ZBYH">
    <property type="taxonomic scope" value="Bacteria"/>
</dbReference>
<dbReference type="InterPro" id="IPR032811">
    <property type="entry name" value="Put_conjugal_transfer"/>
</dbReference>
<organism evidence="2 3">
    <name type="scientific">Marinomonas posidonica (strain CECT 7376 / NCIMB 14433 / IVIA-Po-181)</name>
    <dbReference type="NCBI Taxonomy" id="491952"/>
    <lineage>
        <taxon>Bacteria</taxon>
        <taxon>Pseudomonadati</taxon>
        <taxon>Pseudomonadota</taxon>
        <taxon>Gammaproteobacteria</taxon>
        <taxon>Oceanospirillales</taxon>
        <taxon>Oceanospirillaceae</taxon>
        <taxon>Marinomonas</taxon>
    </lineage>
</organism>
<dbReference type="HOGENOM" id="CLU_045978_0_0_6"/>